<evidence type="ECO:0000313" key="1">
    <source>
        <dbReference type="EMBL" id="MBI4132495.1"/>
    </source>
</evidence>
<sequence length="163" mass="18198">MRERLLPSNPWPLLLVVGLLVLLIGIRSIRPESSPGEERRATAYFGSTAFYLDIADTPALREQGLAGRPALPRNGGMIFLFDYPDRHVFWMKGMQFPIDIFWIRGDTIVAIQERAEPPKPGATVEILEHFVPSGPADIVIETQAGVAREFGVRPGQRVRILLP</sequence>
<accession>A0A932YWS4</accession>
<dbReference type="Gene3D" id="2.60.120.1140">
    <property type="entry name" value="Protein of unknown function DUF192"/>
    <property type="match status" value="1"/>
</dbReference>
<dbReference type="EMBL" id="JACQMI010000002">
    <property type="protein sequence ID" value="MBI4132495.1"/>
    <property type="molecule type" value="Genomic_DNA"/>
</dbReference>
<comment type="caution">
    <text evidence="1">The sequence shown here is derived from an EMBL/GenBank/DDBJ whole genome shotgun (WGS) entry which is preliminary data.</text>
</comment>
<organism evidence="1 2">
    <name type="scientific">Candidatus Sungiibacteriota bacterium</name>
    <dbReference type="NCBI Taxonomy" id="2750080"/>
    <lineage>
        <taxon>Bacteria</taxon>
        <taxon>Candidatus Sungiibacteriota</taxon>
    </lineage>
</organism>
<dbReference type="Proteomes" id="UP000756703">
    <property type="component" value="Unassembled WGS sequence"/>
</dbReference>
<gene>
    <name evidence="1" type="ORF">HY473_00140</name>
</gene>
<proteinExistence type="predicted"/>
<dbReference type="InterPro" id="IPR003795">
    <property type="entry name" value="DUF192"/>
</dbReference>
<dbReference type="InterPro" id="IPR038695">
    <property type="entry name" value="Saro_0823-like_sf"/>
</dbReference>
<evidence type="ECO:0000313" key="2">
    <source>
        <dbReference type="Proteomes" id="UP000756703"/>
    </source>
</evidence>
<dbReference type="AlphaFoldDB" id="A0A932YWS4"/>
<protein>
    <submittedName>
        <fullName evidence="1">DUF192 domain-containing protein</fullName>
    </submittedName>
</protein>
<reference evidence="1" key="1">
    <citation type="submission" date="2020-07" db="EMBL/GenBank/DDBJ databases">
        <title>Huge and variable diversity of episymbiotic CPR bacteria and DPANN archaea in groundwater ecosystems.</title>
        <authorList>
            <person name="He C.Y."/>
            <person name="Keren R."/>
            <person name="Whittaker M."/>
            <person name="Farag I.F."/>
            <person name="Doudna J."/>
            <person name="Cate J.H.D."/>
            <person name="Banfield J.F."/>
        </authorList>
    </citation>
    <scope>NUCLEOTIDE SEQUENCE</scope>
    <source>
        <strain evidence="1">NC_groundwater_1225_Ag_S-0.1um_56_177</strain>
    </source>
</reference>
<name>A0A932YWS4_9BACT</name>
<dbReference type="PANTHER" id="PTHR37953">
    <property type="entry name" value="UPF0127 PROTEIN MJ1496"/>
    <property type="match status" value="1"/>
</dbReference>
<dbReference type="PANTHER" id="PTHR37953:SF1">
    <property type="entry name" value="UPF0127 PROTEIN MJ1496"/>
    <property type="match status" value="1"/>
</dbReference>
<dbReference type="Pfam" id="PF02643">
    <property type="entry name" value="DUF192"/>
    <property type="match status" value="1"/>
</dbReference>